<dbReference type="InterPro" id="IPR029063">
    <property type="entry name" value="SAM-dependent_MTases_sf"/>
</dbReference>
<dbReference type="EMBL" id="LAZR01000384">
    <property type="protein sequence ID" value="KKN71380.1"/>
    <property type="molecule type" value="Genomic_DNA"/>
</dbReference>
<evidence type="ECO:0000313" key="1">
    <source>
        <dbReference type="EMBL" id="KKN71380.1"/>
    </source>
</evidence>
<dbReference type="AlphaFoldDB" id="A0A0F9SQS0"/>
<dbReference type="CDD" id="cd02440">
    <property type="entry name" value="AdoMet_MTases"/>
    <property type="match status" value="1"/>
</dbReference>
<gene>
    <name evidence="1" type="ORF">LCGC14_0421020</name>
</gene>
<dbReference type="SUPFAM" id="SSF53335">
    <property type="entry name" value="S-adenosyl-L-methionine-dependent methyltransferases"/>
    <property type="match status" value="1"/>
</dbReference>
<comment type="caution">
    <text evidence="1">The sequence shown here is derived from an EMBL/GenBank/DDBJ whole genome shotgun (WGS) entry which is preliminary data.</text>
</comment>
<name>A0A0F9SQS0_9ZZZZ</name>
<protein>
    <recommendedName>
        <fullName evidence="2">PABS domain-containing protein</fullName>
    </recommendedName>
</protein>
<sequence length="199" mass="22729">MVHKKLLGIKSTVPCGKNGDWKVEKFEVSQKDADFHNLRCAIQGSRREIKAGKYTKLIHCGSVIMSDTPAELNDHLHFLYRASGDILVNGLGLGFIVEGLMSNPDVTRVTVIEISPEVIQLVGKHLENKYNGRLSIINADALKWSLPKNKVYDFAWHDIWPEICGDNYEDMKKLHRKYAKKAKHQDSWCREEIIRASKE</sequence>
<evidence type="ECO:0008006" key="2">
    <source>
        <dbReference type="Google" id="ProtNLM"/>
    </source>
</evidence>
<dbReference type="Gene3D" id="3.40.50.150">
    <property type="entry name" value="Vaccinia Virus protein VP39"/>
    <property type="match status" value="1"/>
</dbReference>
<accession>A0A0F9SQS0</accession>
<proteinExistence type="predicted"/>
<organism evidence="1">
    <name type="scientific">marine sediment metagenome</name>
    <dbReference type="NCBI Taxonomy" id="412755"/>
    <lineage>
        <taxon>unclassified sequences</taxon>
        <taxon>metagenomes</taxon>
        <taxon>ecological metagenomes</taxon>
    </lineage>
</organism>
<reference evidence="1" key="1">
    <citation type="journal article" date="2015" name="Nature">
        <title>Complex archaea that bridge the gap between prokaryotes and eukaryotes.</title>
        <authorList>
            <person name="Spang A."/>
            <person name="Saw J.H."/>
            <person name="Jorgensen S.L."/>
            <person name="Zaremba-Niedzwiedzka K."/>
            <person name="Martijn J."/>
            <person name="Lind A.E."/>
            <person name="van Eijk R."/>
            <person name="Schleper C."/>
            <person name="Guy L."/>
            <person name="Ettema T.J."/>
        </authorList>
    </citation>
    <scope>NUCLEOTIDE SEQUENCE</scope>
</reference>